<name>A0ABN8FAT4_9BACT</name>
<dbReference type="RefSeq" id="WP_238752255.1">
    <property type="nucleotide sequence ID" value="NZ_CAKLPZ010000005.1"/>
</dbReference>
<feature type="domain" description="Glycosyl hydrolases family 2 sugar binding" evidence="7">
    <location>
        <begin position="77"/>
        <end position="172"/>
    </location>
</feature>
<keyword evidence="10" id="KW-1185">Reference proteome</keyword>
<evidence type="ECO:0000256" key="4">
    <source>
        <dbReference type="SAM" id="SignalP"/>
    </source>
</evidence>
<evidence type="ECO:0000259" key="7">
    <source>
        <dbReference type="Pfam" id="PF02837"/>
    </source>
</evidence>
<keyword evidence="3 9" id="KW-0326">Glycosidase</keyword>
<evidence type="ECO:0000256" key="3">
    <source>
        <dbReference type="ARBA" id="ARBA00023295"/>
    </source>
</evidence>
<dbReference type="InterPro" id="IPR006101">
    <property type="entry name" value="Glyco_hydro_2"/>
</dbReference>
<dbReference type="InterPro" id="IPR013783">
    <property type="entry name" value="Ig-like_fold"/>
</dbReference>
<dbReference type="SUPFAM" id="SSF51445">
    <property type="entry name" value="(Trans)glycosidases"/>
    <property type="match status" value="1"/>
</dbReference>
<accession>A0ABN8FAT4</accession>
<dbReference type="InterPro" id="IPR006102">
    <property type="entry name" value="Ig-like_GH2"/>
</dbReference>
<dbReference type="InterPro" id="IPR006104">
    <property type="entry name" value="Glyco_hydro_2_N"/>
</dbReference>
<feature type="signal peptide" evidence="4">
    <location>
        <begin position="1"/>
        <end position="19"/>
    </location>
</feature>
<dbReference type="Gene3D" id="3.20.20.80">
    <property type="entry name" value="Glycosidases"/>
    <property type="match status" value="1"/>
</dbReference>
<evidence type="ECO:0000313" key="10">
    <source>
        <dbReference type="Proteomes" id="UP000837803"/>
    </source>
</evidence>
<dbReference type="Pfam" id="PF00703">
    <property type="entry name" value="Glyco_hydro_2"/>
    <property type="match status" value="1"/>
</dbReference>
<keyword evidence="4" id="KW-0732">Signal</keyword>
<dbReference type="InterPro" id="IPR032311">
    <property type="entry name" value="DUF4982"/>
</dbReference>
<dbReference type="EC" id="3.2.1.31" evidence="9"/>
<feature type="domain" description="Glycoside hydrolase family 2 immunoglobulin-like beta-sandwich" evidence="5">
    <location>
        <begin position="181"/>
        <end position="287"/>
    </location>
</feature>
<organism evidence="9 10">
    <name type="scientific">Neolewinella maritima</name>
    <dbReference type="NCBI Taxonomy" id="1383882"/>
    <lineage>
        <taxon>Bacteria</taxon>
        <taxon>Pseudomonadati</taxon>
        <taxon>Bacteroidota</taxon>
        <taxon>Saprospiria</taxon>
        <taxon>Saprospirales</taxon>
        <taxon>Lewinellaceae</taxon>
        <taxon>Neolewinella</taxon>
    </lineage>
</organism>
<dbReference type="InterPro" id="IPR008979">
    <property type="entry name" value="Galactose-bd-like_sf"/>
</dbReference>
<dbReference type="PRINTS" id="PR00132">
    <property type="entry name" value="GLHYDRLASE2"/>
</dbReference>
<comment type="similarity">
    <text evidence="1">Belongs to the glycosyl hydrolase 2 family.</text>
</comment>
<dbReference type="InterPro" id="IPR051913">
    <property type="entry name" value="GH2_Domain-Containing"/>
</dbReference>
<dbReference type="PANTHER" id="PTHR42732">
    <property type="entry name" value="BETA-GALACTOSIDASE"/>
    <property type="match status" value="1"/>
</dbReference>
<dbReference type="GO" id="GO:0004566">
    <property type="term" value="F:beta-glucuronidase activity"/>
    <property type="evidence" value="ECO:0007669"/>
    <property type="project" value="UniProtKB-EC"/>
</dbReference>
<dbReference type="Pfam" id="PF16355">
    <property type="entry name" value="DUF4982"/>
    <property type="match status" value="1"/>
</dbReference>
<dbReference type="SUPFAM" id="SSF49303">
    <property type="entry name" value="beta-Galactosidase/glucuronidase domain"/>
    <property type="match status" value="1"/>
</dbReference>
<dbReference type="InterPro" id="IPR006103">
    <property type="entry name" value="Glyco_hydro_2_cat"/>
</dbReference>
<feature type="domain" description="Glycoside hydrolase family 2 catalytic" evidence="6">
    <location>
        <begin position="294"/>
        <end position="497"/>
    </location>
</feature>
<sequence>MYHTLLLAFLTLLTADVFAADTLRHHLNLNADWQYLAEPLTDVADLGAATDWEPVTLPHTWNQWDAVDDAAGYRRDASWYRKTLPIRDYGDARYLLYFEGSNITTEVYVNGQRAGGHVGGYVGFRVDITDFITPGADNTLAIRVDNGYNPDVIPSQKSDFFIYGGITRDLWLDVVPATYLVHTHVSTPEVTKDRARTQVQGRIQTATTVPTTYRVKAAVIDPDGTQLSKIHRDFTNAGDSLDYRIDLPEVTAPRLWSPASPDLYTLLVEVYEGDRLIDTHRERYGYRFYRFEPNGAFYLNGERLLLRGTHRHEEHAGLGAAMPDSLHRRDMEMIREMGGNFVRLGHYPQDPEVYRACDSLGLIVWDELPWCRGGKGGPAWEANTQRLLEEQIVQNYNHPSIFFWSLGNELYWLPDFEGGDDTEGLNTFLRTLNQTANRLDPYRFTAMRKYYEGAGITDVFSPSIWSGWYAGVYSNYARALEDSRQKYPRFLHMEYGGSSHIGRHTENPITGEGSVAEDDWAEAVSQVGVTNIAQTGDWTENYIVDLFDWHLRVSETTDWFAGNAQWAFKDFGTPLRPENPIPYLNQKGLVDRAGNLKDAYYVFKSYWSDDPFAWIESHTWTERSGPEGKEREVSVFSNGEEVEFFHNGTSLGRKTKDINAFPASGLHWPVDFTAGANTFEAVAYRAGAEVARDTLTVNYTFDRAGTASRIVLSHRALANGNVLVEAIMQDSEGRRVLDYEGRVYFDHSGPGKLLVDWGLPTRSQVIEMANGRAAIELVPAAGRTVIEARNQDFKGSYLVIEAGDTTKR</sequence>
<dbReference type="Gene3D" id="2.60.120.260">
    <property type="entry name" value="Galactose-binding domain-like"/>
    <property type="match status" value="1"/>
</dbReference>
<evidence type="ECO:0000259" key="5">
    <source>
        <dbReference type="Pfam" id="PF00703"/>
    </source>
</evidence>
<protein>
    <submittedName>
        <fullName evidence="9">Beta-glucuronidase</fullName>
        <ecNumber evidence="9">3.2.1.31</ecNumber>
    </submittedName>
</protein>
<evidence type="ECO:0000259" key="8">
    <source>
        <dbReference type="Pfam" id="PF16355"/>
    </source>
</evidence>
<gene>
    <name evidence="9" type="ORF">LEM8419_03299</name>
</gene>
<dbReference type="Pfam" id="PF02836">
    <property type="entry name" value="Glyco_hydro_2_C"/>
    <property type="match status" value="1"/>
</dbReference>
<keyword evidence="2 9" id="KW-0378">Hydrolase</keyword>
<feature type="chain" id="PRO_5047359193" evidence="4">
    <location>
        <begin position="20"/>
        <end position="808"/>
    </location>
</feature>
<feature type="domain" description="DUF4982" evidence="8">
    <location>
        <begin position="628"/>
        <end position="691"/>
    </location>
</feature>
<dbReference type="Proteomes" id="UP000837803">
    <property type="component" value="Unassembled WGS sequence"/>
</dbReference>
<comment type="caution">
    <text evidence="9">The sequence shown here is derived from an EMBL/GenBank/DDBJ whole genome shotgun (WGS) entry which is preliminary data.</text>
</comment>
<evidence type="ECO:0000313" key="9">
    <source>
        <dbReference type="EMBL" id="CAH1002412.1"/>
    </source>
</evidence>
<dbReference type="SUPFAM" id="SSF49785">
    <property type="entry name" value="Galactose-binding domain-like"/>
    <property type="match status" value="1"/>
</dbReference>
<dbReference type="PANTHER" id="PTHR42732:SF1">
    <property type="entry name" value="BETA-MANNOSIDASE"/>
    <property type="match status" value="1"/>
</dbReference>
<dbReference type="InterPro" id="IPR017853">
    <property type="entry name" value="GH"/>
</dbReference>
<dbReference type="InterPro" id="IPR036156">
    <property type="entry name" value="Beta-gal/glucu_dom_sf"/>
</dbReference>
<dbReference type="EMBL" id="CAKLPZ010000005">
    <property type="protein sequence ID" value="CAH1002412.1"/>
    <property type="molecule type" value="Genomic_DNA"/>
</dbReference>
<evidence type="ECO:0000259" key="6">
    <source>
        <dbReference type="Pfam" id="PF02836"/>
    </source>
</evidence>
<dbReference type="Pfam" id="PF02837">
    <property type="entry name" value="Glyco_hydro_2_N"/>
    <property type="match status" value="1"/>
</dbReference>
<evidence type="ECO:0000256" key="1">
    <source>
        <dbReference type="ARBA" id="ARBA00007401"/>
    </source>
</evidence>
<proteinExistence type="inferred from homology"/>
<dbReference type="Gene3D" id="2.60.40.10">
    <property type="entry name" value="Immunoglobulins"/>
    <property type="match status" value="2"/>
</dbReference>
<evidence type="ECO:0000256" key="2">
    <source>
        <dbReference type="ARBA" id="ARBA00022801"/>
    </source>
</evidence>
<reference evidence="9" key="1">
    <citation type="submission" date="2021-12" db="EMBL/GenBank/DDBJ databases">
        <authorList>
            <person name="Rodrigo-Torres L."/>
            <person name="Arahal R. D."/>
            <person name="Lucena T."/>
        </authorList>
    </citation>
    <scope>NUCLEOTIDE SEQUENCE</scope>
    <source>
        <strain evidence="9">CECT 8419</strain>
    </source>
</reference>